<gene>
    <name evidence="6" type="ORF">THSYN_24745</name>
</gene>
<dbReference type="InterPro" id="IPR011078">
    <property type="entry name" value="PyrdxlP_homeostasis"/>
</dbReference>
<dbReference type="Proteomes" id="UP000232638">
    <property type="component" value="Chromosome"/>
</dbReference>
<evidence type="ECO:0000256" key="2">
    <source>
        <dbReference type="HAMAP-Rule" id="MF_02087"/>
    </source>
</evidence>
<dbReference type="HAMAP" id="MF_02087">
    <property type="entry name" value="PLP_homeostasis"/>
    <property type="match status" value="1"/>
</dbReference>
<dbReference type="NCBIfam" id="TIGR00044">
    <property type="entry name" value="YggS family pyridoxal phosphate-dependent enzyme"/>
    <property type="match status" value="1"/>
</dbReference>
<dbReference type="Pfam" id="PF01168">
    <property type="entry name" value="Ala_racemase_N"/>
    <property type="match status" value="1"/>
</dbReference>
<dbReference type="SUPFAM" id="SSF51419">
    <property type="entry name" value="PLP-binding barrel"/>
    <property type="match status" value="1"/>
</dbReference>
<reference evidence="6 7" key="1">
    <citation type="submission" date="2017-03" db="EMBL/GenBank/DDBJ databases">
        <title>Complete genome sequence of Candidatus 'Thiodictyon syntrophicum' sp. nov. strain Cad16T, a photolithoautotroph purple sulfur bacterium isolated from an alpine meromictic lake.</title>
        <authorList>
            <person name="Luedin S.M."/>
            <person name="Pothier J.F."/>
            <person name="Danza F."/>
            <person name="Storelli N."/>
            <person name="Wittwer M."/>
            <person name="Tonolla M."/>
        </authorList>
    </citation>
    <scope>NUCLEOTIDE SEQUENCE [LARGE SCALE GENOMIC DNA]</scope>
    <source>
        <strain evidence="6 7">Cad16T</strain>
    </source>
</reference>
<comment type="function">
    <text evidence="2">Pyridoxal 5'-phosphate (PLP)-binding protein, which is involved in PLP homeostasis.</text>
</comment>
<dbReference type="EMBL" id="CP020370">
    <property type="protein sequence ID" value="AUB84929.1"/>
    <property type="molecule type" value="Genomic_DNA"/>
</dbReference>
<comment type="cofactor">
    <cofactor evidence="3">
        <name>pyridoxal 5'-phosphate</name>
        <dbReference type="ChEBI" id="CHEBI:597326"/>
    </cofactor>
</comment>
<evidence type="ECO:0000313" key="7">
    <source>
        <dbReference type="Proteomes" id="UP000232638"/>
    </source>
</evidence>
<evidence type="ECO:0000256" key="1">
    <source>
        <dbReference type="ARBA" id="ARBA00022898"/>
    </source>
</evidence>
<evidence type="ECO:0000256" key="3">
    <source>
        <dbReference type="PIRSR" id="PIRSR004848-1"/>
    </source>
</evidence>
<dbReference type="KEGG" id="tsy:THSYN_24745"/>
<dbReference type="PANTHER" id="PTHR10146:SF14">
    <property type="entry name" value="PYRIDOXAL PHOSPHATE HOMEOSTASIS PROTEIN"/>
    <property type="match status" value="1"/>
</dbReference>
<dbReference type="PIRSF" id="PIRSF004848">
    <property type="entry name" value="YBL036c_PLPDEIII"/>
    <property type="match status" value="1"/>
</dbReference>
<dbReference type="GO" id="GO:0030170">
    <property type="term" value="F:pyridoxal phosphate binding"/>
    <property type="evidence" value="ECO:0007669"/>
    <property type="project" value="UniProtKB-UniRule"/>
</dbReference>
<feature type="domain" description="Alanine racemase N-terminal" evidence="5">
    <location>
        <begin position="12"/>
        <end position="232"/>
    </location>
</feature>
<keyword evidence="7" id="KW-1185">Reference proteome</keyword>
<dbReference type="PANTHER" id="PTHR10146">
    <property type="entry name" value="PROLINE SYNTHETASE CO-TRANSCRIBED BACTERIAL HOMOLOG PROTEIN"/>
    <property type="match status" value="1"/>
</dbReference>
<keyword evidence="1 2" id="KW-0663">Pyridoxal phosphate</keyword>
<accession>A0A2K8UHH0</accession>
<dbReference type="InterPro" id="IPR001608">
    <property type="entry name" value="Ala_racemase_N"/>
</dbReference>
<proteinExistence type="inferred from homology"/>
<organism evidence="6 7">
    <name type="scientific">Candidatus Thiodictyon syntrophicum</name>
    <dbReference type="NCBI Taxonomy" id="1166950"/>
    <lineage>
        <taxon>Bacteria</taxon>
        <taxon>Pseudomonadati</taxon>
        <taxon>Pseudomonadota</taxon>
        <taxon>Gammaproteobacteria</taxon>
        <taxon>Chromatiales</taxon>
        <taxon>Chromatiaceae</taxon>
        <taxon>Thiodictyon</taxon>
    </lineage>
</organism>
<dbReference type="InterPro" id="IPR029066">
    <property type="entry name" value="PLP-binding_barrel"/>
</dbReference>
<sequence length="242" mass="25320">MNANQNIAIDVQLAAVQARILAATRQAGRAPDSVGLVAVSKHQGAPALRAAYAAGQRAFGESYVQEALDKQAQLTDLAIEWHFIGRIQANKTRPIATGFDWVHGLADPGHARRLSEQRPAGRPPLKVCLQVNTSGEGSKGGVAPGAVADLLAVCTGLPGLQVMGLMTLPAPAADPHGRREPLRALRLLRDRLATPEQPLGCLSMGMSDDLEAAVLEGATLVRIGTAIFGARPYNKALALAGP</sequence>
<evidence type="ECO:0000259" key="5">
    <source>
        <dbReference type="Pfam" id="PF01168"/>
    </source>
</evidence>
<dbReference type="AlphaFoldDB" id="A0A2K8UHH0"/>
<feature type="modified residue" description="N6-(pyridoxal phosphate)lysine" evidence="2 3">
    <location>
        <position position="41"/>
    </location>
</feature>
<dbReference type="RefSeq" id="WP_418219947.1">
    <property type="nucleotide sequence ID" value="NZ_CP020370.1"/>
</dbReference>
<protein>
    <recommendedName>
        <fullName evidence="2">Pyridoxal phosphate homeostasis protein</fullName>
        <shortName evidence="2">PLP homeostasis protein</shortName>
    </recommendedName>
</protein>
<name>A0A2K8UHH0_9GAMM</name>
<evidence type="ECO:0000256" key="4">
    <source>
        <dbReference type="RuleBase" id="RU004514"/>
    </source>
</evidence>
<evidence type="ECO:0000313" key="6">
    <source>
        <dbReference type="EMBL" id="AUB84929.1"/>
    </source>
</evidence>
<dbReference type="PROSITE" id="PS01211">
    <property type="entry name" value="UPF0001"/>
    <property type="match status" value="1"/>
</dbReference>
<dbReference type="Gene3D" id="3.20.20.10">
    <property type="entry name" value="Alanine racemase"/>
    <property type="match status" value="1"/>
</dbReference>
<comment type="similarity">
    <text evidence="2 4">Belongs to the pyridoxal phosphate-binding protein YggS/PROSC family.</text>
</comment>